<dbReference type="Proteomes" id="UP000280861">
    <property type="component" value="Unassembled WGS sequence"/>
</dbReference>
<reference evidence="2 3" key="1">
    <citation type="submission" date="2018-11" db="EMBL/GenBank/DDBJ databases">
        <authorList>
            <person name="Criscuolo A."/>
        </authorList>
    </citation>
    <scope>NUCLEOTIDE SEQUENCE [LARGE SCALE GENOMIC DNA]</scope>
    <source>
        <strain evidence="2">AT11b</strain>
    </source>
</reference>
<dbReference type="RefSeq" id="WP_124093300.1">
    <property type="nucleotide sequence ID" value="NZ_CBCRYA010000026.1"/>
</dbReference>
<feature type="compositionally biased region" description="Basic and acidic residues" evidence="1">
    <location>
        <begin position="211"/>
        <end position="249"/>
    </location>
</feature>
<dbReference type="OrthoDB" id="4869995at2"/>
<sequence>MSAGHPERARWWGARGSRRRLLLASAIPVLLALLLAVKLLSVGFLAGAAGTAFERGDAAGVRQAADGLLLGNILEPFKADFAAGDALALAGDFAGARERFQRALDQKPGTDECTVRVNLVLATERLAEQTSTTAGGEERGRELRGEALAVVEQSPAACFQDTSSNDAGQGQQLSAARERLQAAGSGDAGGNTSEPTPPDEPSEPAPADASRLNELERKAQDALRERLESEARNEYLDRSDTGPRVEKPW</sequence>
<feature type="region of interest" description="Disordered" evidence="1">
    <location>
        <begin position="159"/>
        <end position="249"/>
    </location>
</feature>
<evidence type="ECO:0000313" key="3">
    <source>
        <dbReference type="Proteomes" id="UP000280861"/>
    </source>
</evidence>
<gene>
    <name evidence="2" type="ORF">PSET11_03224</name>
</gene>
<evidence type="ECO:0008006" key="4">
    <source>
        <dbReference type="Google" id="ProtNLM"/>
    </source>
</evidence>
<dbReference type="AlphaFoldDB" id="A0A3P5XMZ0"/>
<evidence type="ECO:0000313" key="2">
    <source>
        <dbReference type="EMBL" id="VDC33099.1"/>
    </source>
</evidence>
<dbReference type="EMBL" id="UXAU01000042">
    <property type="protein sequence ID" value="VDC33099.1"/>
    <property type="molecule type" value="Genomic_DNA"/>
</dbReference>
<keyword evidence="3" id="KW-1185">Reference proteome</keyword>
<evidence type="ECO:0000256" key="1">
    <source>
        <dbReference type="SAM" id="MobiDB-lite"/>
    </source>
</evidence>
<accession>A0A3P5XMZ0</accession>
<protein>
    <recommendedName>
        <fullName evidence="4">Tetratricopeptide repeat protein</fullName>
    </recommendedName>
</protein>
<name>A0A3P5XMZ0_9MICC</name>
<proteinExistence type="predicted"/>
<feature type="compositionally biased region" description="Polar residues" evidence="1">
    <location>
        <begin position="160"/>
        <end position="174"/>
    </location>
</feature>
<organism evidence="2 3">
    <name type="scientific">Arthrobacter ulcerisalmonis</name>
    <dbReference type="NCBI Taxonomy" id="2483813"/>
    <lineage>
        <taxon>Bacteria</taxon>
        <taxon>Bacillati</taxon>
        <taxon>Actinomycetota</taxon>
        <taxon>Actinomycetes</taxon>
        <taxon>Micrococcales</taxon>
        <taxon>Micrococcaceae</taxon>
        <taxon>Arthrobacter</taxon>
    </lineage>
</organism>